<comment type="caution">
    <text evidence="1">The sequence shown here is derived from an EMBL/GenBank/DDBJ whole genome shotgun (WGS) entry which is preliminary data.</text>
</comment>
<dbReference type="RefSeq" id="WP_115533576.1">
    <property type="nucleotide sequence ID" value="NZ_QRGA01000006.1"/>
</dbReference>
<evidence type="ECO:0000313" key="1">
    <source>
        <dbReference type="EMBL" id="RDU98760.1"/>
    </source>
</evidence>
<name>A0A3D8K0X5_9BURK</name>
<evidence type="ECO:0000313" key="2">
    <source>
        <dbReference type="Proteomes" id="UP000256838"/>
    </source>
</evidence>
<keyword evidence="2" id="KW-1185">Reference proteome</keyword>
<reference evidence="1 2" key="1">
    <citation type="submission" date="2018-08" db="EMBL/GenBank/DDBJ databases">
        <title>Paraburkholderia sp. DHOM06 isolated from forest soil.</title>
        <authorList>
            <person name="Gao Z.-H."/>
            <person name="Qiu L.-H."/>
        </authorList>
    </citation>
    <scope>NUCLEOTIDE SEQUENCE [LARGE SCALE GENOMIC DNA]</scope>
    <source>
        <strain evidence="1 2">DHOM06</strain>
    </source>
</reference>
<dbReference type="Proteomes" id="UP000256838">
    <property type="component" value="Unassembled WGS sequence"/>
</dbReference>
<gene>
    <name evidence="1" type="ORF">DWV00_10855</name>
</gene>
<accession>A0A3D8K0X5</accession>
<dbReference type="AlphaFoldDB" id="A0A3D8K0X5"/>
<proteinExistence type="predicted"/>
<dbReference type="OrthoDB" id="8968065at2"/>
<organism evidence="1 2">
    <name type="scientific">Trinickia dinghuensis</name>
    <dbReference type="NCBI Taxonomy" id="2291023"/>
    <lineage>
        <taxon>Bacteria</taxon>
        <taxon>Pseudomonadati</taxon>
        <taxon>Pseudomonadota</taxon>
        <taxon>Betaproteobacteria</taxon>
        <taxon>Burkholderiales</taxon>
        <taxon>Burkholderiaceae</taxon>
        <taxon>Trinickia</taxon>
    </lineage>
</organism>
<dbReference type="EMBL" id="QRGA01000006">
    <property type="protein sequence ID" value="RDU98760.1"/>
    <property type="molecule type" value="Genomic_DNA"/>
</dbReference>
<sequence length="74" mass="8196">MALDDNIDAVRDLQDSGNHAARLLGYLNIGVLPSRENIAQAQQWLNRATDKLEPVLKEAEADRASQRFQPGPRG</sequence>
<protein>
    <submittedName>
        <fullName evidence="1">Uncharacterized protein</fullName>
    </submittedName>
</protein>